<proteinExistence type="predicted"/>
<dbReference type="InterPro" id="IPR047259">
    <property type="entry name" value="QUIRKY-like"/>
</dbReference>
<evidence type="ECO:0000259" key="1">
    <source>
        <dbReference type="PROSITE" id="PS50004"/>
    </source>
</evidence>
<dbReference type="SUPFAM" id="SSF49562">
    <property type="entry name" value="C2 domain (Calcium/lipid-binding domain, CaLB)"/>
    <property type="match status" value="1"/>
</dbReference>
<evidence type="ECO:0000313" key="2">
    <source>
        <dbReference type="EMBL" id="KAL2472717.1"/>
    </source>
</evidence>
<organism evidence="2 3">
    <name type="scientific">Forsythia ovata</name>
    <dbReference type="NCBI Taxonomy" id="205694"/>
    <lineage>
        <taxon>Eukaryota</taxon>
        <taxon>Viridiplantae</taxon>
        <taxon>Streptophyta</taxon>
        <taxon>Embryophyta</taxon>
        <taxon>Tracheophyta</taxon>
        <taxon>Spermatophyta</taxon>
        <taxon>Magnoliopsida</taxon>
        <taxon>eudicotyledons</taxon>
        <taxon>Gunneridae</taxon>
        <taxon>Pentapetalae</taxon>
        <taxon>asterids</taxon>
        <taxon>lamiids</taxon>
        <taxon>Lamiales</taxon>
        <taxon>Oleaceae</taxon>
        <taxon>Forsythieae</taxon>
        <taxon>Forsythia</taxon>
    </lineage>
</organism>
<keyword evidence="3" id="KW-1185">Reference proteome</keyword>
<dbReference type="Proteomes" id="UP001604277">
    <property type="component" value="Unassembled WGS sequence"/>
</dbReference>
<sequence>MSSRKLTVEVCNAKNLMPKDCQGTASAYVIVDFDGQRRRTKTIFRDLNPQWKEKLELLVHDVESMASEMLELNVNNDKKNVKMSIFLGKVEISGITFVKYDSKIGLNVWYVDEETPAPPATYETVAKSGAGCWNRCRCFGSCDFESYYKDSE</sequence>
<evidence type="ECO:0000313" key="3">
    <source>
        <dbReference type="Proteomes" id="UP001604277"/>
    </source>
</evidence>
<dbReference type="EMBL" id="JBFOLJ010000015">
    <property type="protein sequence ID" value="KAL2472717.1"/>
    <property type="molecule type" value="Genomic_DNA"/>
</dbReference>
<keyword evidence="2" id="KW-0328">Glycosyltransferase</keyword>
<dbReference type="Pfam" id="PF00168">
    <property type="entry name" value="C2"/>
    <property type="match status" value="1"/>
</dbReference>
<dbReference type="Gene3D" id="2.60.40.150">
    <property type="entry name" value="C2 domain"/>
    <property type="match status" value="1"/>
</dbReference>
<reference evidence="3" key="1">
    <citation type="submission" date="2024-07" db="EMBL/GenBank/DDBJ databases">
        <title>Two chromosome-level genome assemblies of Korean endemic species Abeliophyllum distichum and Forsythia ovata (Oleaceae).</title>
        <authorList>
            <person name="Jang H."/>
        </authorList>
    </citation>
    <scope>NUCLEOTIDE SEQUENCE [LARGE SCALE GENOMIC DNA]</scope>
</reference>
<accession>A0ABD1QA90</accession>
<dbReference type="SMART" id="SM00239">
    <property type="entry name" value="C2"/>
    <property type="match status" value="1"/>
</dbReference>
<comment type="caution">
    <text evidence="2">The sequence shown here is derived from an EMBL/GenBank/DDBJ whole genome shotgun (WGS) entry which is preliminary data.</text>
</comment>
<dbReference type="InterPro" id="IPR035892">
    <property type="entry name" value="C2_domain_sf"/>
</dbReference>
<dbReference type="PANTHER" id="PTHR31425">
    <property type="entry name" value="PHOSPHORIBOSYLANTHRANILATE TRANSFERASE ISOFORM 1"/>
    <property type="match status" value="1"/>
</dbReference>
<protein>
    <submittedName>
        <fullName evidence="2">C2 calcium/lipid-binding plant phosphoribosyltransferase family protein</fullName>
    </submittedName>
</protein>
<dbReference type="PANTHER" id="PTHR31425:SF43">
    <property type="entry name" value="MULTIPLE C2 DOMAIN AND TRANSMEMBRANE REGION PROTEIN 14"/>
    <property type="match status" value="1"/>
</dbReference>
<gene>
    <name evidence="2" type="ORF">Fot_48453</name>
</gene>
<dbReference type="AlphaFoldDB" id="A0ABD1QA90"/>
<dbReference type="GO" id="GO:0016757">
    <property type="term" value="F:glycosyltransferase activity"/>
    <property type="evidence" value="ECO:0007669"/>
    <property type="project" value="UniProtKB-KW"/>
</dbReference>
<name>A0ABD1QA90_9LAMI</name>
<keyword evidence="2" id="KW-0808">Transferase</keyword>
<feature type="domain" description="C2" evidence="1">
    <location>
        <begin position="1"/>
        <end position="110"/>
    </location>
</feature>
<dbReference type="InterPro" id="IPR000008">
    <property type="entry name" value="C2_dom"/>
</dbReference>
<dbReference type="PROSITE" id="PS50004">
    <property type="entry name" value="C2"/>
    <property type="match status" value="1"/>
</dbReference>